<dbReference type="InterPro" id="IPR051532">
    <property type="entry name" value="Ester_Hydrolysis_Enzymes"/>
</dbReference>
<evidence type="ECO:0000313" key="2">
    <source>
        <dbReference type="EMBL" id="KMO15165.1"/>
    </source>
</evidence>
<dbReference type="PANTHER" id="PTHR30383:SF5">
    <property type="entry name" value="SGNH HYDROLASE-TYPE ESTERASE DOMAIN-CONTAINING PROTEIN"/>
    <property type="match status" value="1"/>
</dbReference>
<comment type="caution">
    <text evidence="2">The sequence shown here is derived from an EMBL/GenBank/DDBJ whole genome shotgun (WGS) entry which is preliminary data.</text>
</comment>
<feature type="domain" description="SGNH hydrolase-type esterase" evidence="1">
    <location>
        <begin position="36"/>
        <end position="195"/>
    </location>
</feature>
<dbReference type="RefSeq" id="WP_245238946.1">
    <property type="nucleotide sequence ID" value="NZ_JXOD01000158.1"/>
</dbReference>
<dbReference type="PANTHER" id="PTHR30383">
    <property type="entry name" value="THIOESTERASE 1/PROTEASE 1/LYSOPHOSPHOLIPASE L1"/>
    <property type="match status" value="1"/>
</dbReference>
<evidence type="ECO:0000259" key="1">
    <source>
        <dbReference type="Pfam" id="PF13472"/>
    </source>
</evidence>
<proteinExistence type="predicted"/>
<dbReference type="InterPro" id="IPR013830">
    <property type="entry name" value="SGNH_hydro"/>
</dbReference>
<dbReference type="SUPFAM" id="SSF52266">
    <property type="entry name" value="SGNH hydrolase"/>
    <property type="match status" value="1"/>
</dbReference>
<dbReference type="Gene3D" id="3.40.50.1110">
    <property type="entry name" value="SGNH hydrolase"/>
    <property type="match status" value="1"/>
</dbReference>
<keyword evidence="3" id="KW-1185">Reference proteome</keyword>
<accession>A0ABR5GZJ9</accession>
<gene>
    <name evidence="2" type="ORF">SQ03_17680</name>
</gene>
<dbReference type="Proteomes" id="UP000035947">
    <property type="component" value="Unassembled WGS sequence"/>
</dbReference>
<reference evidence="2 3" key="1">
    <citation type="submission" date="2015-01" db="EMBL/GenBank/DDBJ databases">
        <title>Genome sequencing of Methylobacterium platani JCM14648 type strain.</title>
        <authorList>
            <person name="Chaudhry V."/>
            <person name="Patil P.B."/>
        </authorList>
    </citation>
    <scope>NUCLEOTIDE SEQUENCE [LARGE SCALE GENOMIC DNA]</scope>
    <source>
        <strain evidence="2 3">JCM 14648</strain>
    </source>
</reference>
<evidence type="ECO:0000313" key="3">
    <source>
        <dbReference type="Proteomes" id="UP000035947"/>
    </source>
</evidence>
<sequence length="207" mass="20869">MSPARPPAPPAKASGLRRHRALMARLAAGPAPGAVALGDSLVAGWPEADLGRATGLPALNLGLPGDRVQTTRWRLAAMAAFAPRPRLALVMVGTNSFADGDGPETIVAGLAALVAELRAAWAPPVVVLATVPWRGAPPGRSEADRLALNAALAALAALAGARDLRLLDCDAALGPDPTPGLDADRLHLNAHGYAALSGALAARLQGG</sequence>
<organism evidence="2 3">
    <name type="scientific">Methylobacterium platani JCM 14648</name>
    <dbReference type="NCBI Taxonomy" id="1295136"/>
    <lineage>
        <taxon>Bacteria</taxon>
        <taxon>Pseudomonadati</taxon>
        <taxon>Pseudomonadota</taxon>
        <taxon>Alphaproteobacteria</taxon>
        <taxon>Hyphomicrobiales</taxon>
        <taxon>Methylobacteriaceae</taxon>
        <taxon>Methylobacterium</taxon>
    </lineage>
</organism>
<dbReference type="EMBL" id="JXOD01000158">
    <property type="protein sequence ID" value="KMO15165.1"/>
    <property type="molecule type" value="Genomic_DNA"/>
</dbReference>
<name>A0ABR5GZJ9_9HYPH</name>
<dbReference type="Pfam" id="PF13472">
    <property type="entry name" value="Lipase_GDSL_2"/>
    <property type="match status" value="1"/>
</dbReference>
<dbReference type="InterPro" id="IPR036514">
    <property type="entry name" value="SGNH_hydro_sf"/>
</dbReference>
<protein>
    <recommendedName>
        <fullName evidence="1">SGNH hydrolase-type esterase domain-containing protein</fullName>
    </recommendedName>
</protein>